<dbReference type="PRINTS" id="PR00625">
    <property type="entry name" value="JDOMAIN"/>
</dbReference>
<dbReference type="GO" id="GO:0031072">
    <property type="term" value="F:heat shock protein binding"/>
    <property type="evidence" value="ECO:0007669"/>
    <property type="project" value="TreeGrafter"/>
</dbReference>
<dbReference type="PANTHER" id="PTHR44144:SF1">
    <property type="entry name" value="DNAJ HOMOLOG SUBFAMILY C MEMBER 9"/>
    <property type="match status" value="1"/>
</dbReference>
<comment type="caution">
    <text evidence="3">The sequence shown here is derived from an EMBL/GenBank/DDBJ whole genome shotgun (WGS) entry which is preliminary data.</text>
</comment>
<evidence type="ECO:0000313" key="3">
    <source>
        <dbReference type="EMBL" id="KAF8766382.1"/>
    </source>
</evidence>
<protein>
    <submittedName>
        <fullName evidence="3">DnaJ subfamily C member 9 like protein</fullName>
    </submittedName>
</protein>
<dbReference type="Pfam" id="PF23302">
    <property type="entry name" value="HTH_DNAJC9"/>
    <property type="match status" value="1"/>
</dbReference>
<proteinExistence type="predicted"/>
<dbReference type="GO" id="GO:0005737">
    <property type="term" value="C:cytoplasm"/>
    <property type="evidence" value="ECO:0007669"/>
    <property type="project" value="TreeGrafter"/>
</dbReference>
<dbReference type="AlphaFoldDB" id="A0A8T0E645"/>
<gene>
    <name evidence="3" type="ORF">HNY73_019448</name>
</gene>
<reference evidence="3" key="1">
    <citation type="journal article" date="2020" name="bioRxiv">
        <title>Chromosome-level reference genome of the European wasp spider Argiope bruennichi: a resource for studies on range expansion and evolutionary adaptation.</title>
        <authorList>
            <person name="Sheffer M.M."/>
            <person name="Hoppe A."/>
            <person name="Krehenwinkel H."/>
            <person name="Uhl G."/>
            <person name="Kuss A.W."/>
            <person name="Jensen L."/>
            <person name="Jensen C."/>
            <person name="Gillespie R.G."/>
            <person name="Hoff K.J."/>
            <person name="Prost S."/>
        </authorList>
    </citation>
    <scope>NUCLEOTIDE SEQUENCE</scope>
</reference>
<dbReference type="GO" id="GO:0005634">
    <property type="term" value="C:nucleus"/>
    <property type="evidence" value="ECO:0007669"/>
    <property type="project" value="TreeGrafter"/>
</dbReference>
<dbReference type="Proteomes" id="UP000807504">
    <property type="component" value="Unassembled WGS sequence"/>
</dbReference>
<dbReference type="PANTHER" id="PTHR44144">
    <property type="entry name" value="DNAJ HOMOLOG SUBFAMILY C MEMBER 9"/>
    <property type="match status" value="1"/>
</dbReference>
<name>A0A8T0E645_ARGBR</name>
<dbReference type="PROSITE" id="PS50076">
    <property type="entry name" value="DNAJ_2"/>
    <property type="match status" value="1"/>
</dbReference>
<dbReference type="Pfam" id="PF00226">
    <property type="entry name" value="DnaJ"/>
    <property type="match status" value="1"/>
</dbReference>
<dbReference type="Gene3D" id="1.10.287.110">
    <property type="entry name" value="DnaJ domain"/>
    <property type="match status" value="1"/>
</dbReference>
<dbReference type="InterPro" id="IPR052594">
    <property type="entry name" value="J_domain-containing_protein"/>
</dbReference>
<feature type="compositionally biased region" description="Basic and acidic residues" evidence="1">
    <location>
        <begin position="221"/>
        <end position="235"/>
    </location>
</feature>
<evidence type="ECO:0000259" key="2">
    <source>
        <dbReference type="PROSITE" id="PS50076"/>
    </source>
</evidence>
<organism evidence="3 4">
    <name type="scientific">Argiope bruennichi</name>
    <name type="common">Wasp spider</name>
    <name type="synonym">Aranea bruennichi</name>
    <dbReference type="NCBI Taxonomy" id="94029"/>
    <lineage>
        <taxon>Eukaryota</taxon>
        <taxon>Metazoa</taxon>
        <taxon>Ecdysozoa</taxon>
        <taxon>Arthropoda</taxon>
        <taxon>Chelicerata</taxon>
        <taxon>Arachnida</taxon>
        <taxon>Araneae</taxon>
        <taxon>Araneomorphae</taxon>
        <taxon>Entelegynae</taxon>
        <taxon>Araneoidea</taxon>
        <taxon>Araneidae</taxon>
        <taxon>Argiope</taxon>
    </lineage>
</organism>
<dbReference type="InterPro" id="IPR036869">
    <property type="entry name" value="J_dom_sf"/>
</dbReference>
<evidence type="ECO:0000256" key="1">
    <source>
        <dbReference type="SAM" id="MobiDB-lite"/>
    </source>
</evidence>
<dbReference type="CDD" id="cd06257">
    <property type="entry name" value="DnaJ"/>
    <property type="match status" value="1"/>
</dbReference>
<dbReference type="EMBL" id="JABXBU010002230">
    <property type="protein sequence ID" value="KAF8766382.1"/>
    <property type="molecule type" value="Genomic_DNA"/>
</dbReference>
<dbReference type="InterPro" id="IPR056453">
    <property type="entry name" value="HTH_DNAJC9"/>
</dbReference>
<dbReference type="InterPro" id="IPR001623">
    <property type="entry name" value="DnaJ_domain"/>
</dbReference>
<sequence>MGLIDCCEQDFGTKSLYGVLGVEKTVTTKELQQAYRKASLFLLPAQAPAHRLAEFCRKFEILSKVHYILSDKKKRQIYDETGVVDASVDNICANFWTRYWRKLFPHIVPEDIEDFKERYKNSEEEKEDLRIAYLRVKGNMDRFAEIYFAYTAEDEDRICHIMQKELINRKKMRAYVKFTNEKPANVEARKNKYKKPDPEDDPACVNPIVLVLRQKKLNIEERRAKENKEQRKRGEAAGNAVRRKKRRRR</sequence>
<dbReference type="SUPFAM" id="SSF46565">
    <property type="entry name" value="Chaperone J-domain"/>
    <property type="match status" value="1"/>
</dbReference>
<reference evidence="3" key="2">
    <citation type="submission" date="2020-06" db="EMBL/GenBank/DDBJ databases">
        <authorList>
            <person name="Sheffer M."/>
        </authorList>
    </citation>
    <scope>NUCLEOTIDE SEQUENCE</scope>
</reference>
<feature type="region of interest" description="Disordered" evidence="1">
    <location>
        <begin position="221"/>
        <end position="249"/>
    </location>
</feature>
<accession>A0A8T0E645</accession>
<keyword evidence="4" id="KW-1185">Reference proteome</keyword>
<evidence type="ECO:0000313" key="4">
    <source>
        <dbReference type="Proteomes" id="UP000807504"/>
    </source>
</evidence>
<feature type="domain" description="J" evidence="2">
    <location>
        <begin position="15"/>
        <end position="82"/>
    </location>
</feature>